<organism evidence="1">
    <name type="scientific">marine metagenome</name>
    <dbReference type="NCBI Taxonomy" id="408172"/>
    <lineage>
        <taxon>unclassified sequences</taxon>
        <taxon>metagenomes</taxon>
        <taxon>ecological metagenomes</taxon>
    </lineage>
</organism>
<sequence>MEEDIFERAFIHWKEKRKMKIDNGDNEIKEYWDDYFSGKPLYS</sequence>
<name>A0A382MRZ4_9ZZZZ</name>
<protein>
    <submittedName>
        <fullName evidence="1">Uncharacterized protein</fullName>
    </submittedName>
</protein>
<proteinExistence type="predicted"/>
<dbReference type="EMBL" id="UINC01095101">
    <property type="protein sequence ID" value="SVC50905.1"/>
    <property type="molecule type" value="Genomic_DNA"/>
</dbReference>
<dbReference type="AlphaFoldDB" id="A0A382MRZ4"/>
<reference evidence="1" key="1">
    <citation type="submission" date="2018-05" db="EMBL/GenBank/DDBJ databases">
        <authorList>
            <person name="Lanie J.A."/>
            <person name="Ng W.-L."/>
            <person name="Kazmierczak K.M."/>
            <person name="Andrzejewski T.M."/>
            <person name="Davidsen T.M."/>
            <person name="Wayne K.J."/>
            <person name="Tettelin H."/>
            <person name="Glass J.I."/>
            <person name="Rusch D."/>
            <person name="Podicherti R."/>
            <person name="Tsui H.-C.T."/>
            <person name="Winkler M.E."/>
        </authorList>
    </citation>
    <scope>NUCLEOTIDE SEQUENCE</scope>
</reference>
<accession>A0A382MRZ4</accession>
<gene>
    <name evidence="1" type="ORF">METZ01_LOCUS303759</name>
</gene>
<evidence type="ECO:0000313" key="1">
    <source>
        <dbReference type="EMBL" id="SVC50905.1"/>
    </source>
</evidence>